<gene>
    <name evidence="2" type="ORF">COLO4_10758</name>
</gene>
<dbReference type="STRING" id="93759.A0A1R3K7B2"/>
<comment type="caution">
    <text evidence="2">The sequence shown here is derived from an EMBL/GenBank/DDBJ whole genome shotgun (WGS) entry which is preliminary data.</text>
</comment>
<sequence length="67" mass="7398">MDNSENNSLSVISRQKLEEVANWVSVAVASAFFSSLERCSCVNLSTTDPDDDDDPEEAKDRPLTFSN</sequence>
<evidence type="ECO:0000313" key="3">
    <source>
        <dbReference type="Proteomes" id="UP000187203"/>
    </source>
</evidence>
<dbReference type="PANTHER" id="PTHR34061:SF9">
    <property type="entry name" value="FIBER PROTEIN FB17"/>
    <property type="match status" value="1"/>
</dbReference>
<feature type="region of interest" description="Disordered" evidence="1">
    <location>
        <begin position="44"/>
        <end position="67"/>
    </location>
</feature>
<name>A0A1R3K7B2_9ROSI</name>
<organism evidence="2 3">
    <name type="scientific">Corchorus olitorius</name>
    <dbReference type="NCBI Taxonomy" id="93759"/>
    <lineage>
        <taxon>Eukaryota</taxon>
        <taxon>Viridiplantae</taxon>
        <taxon>Streptophyta</taxon>
        <taxon>Embryophyta</taxon>
        <taxon>Tracheophyta</taxon>
        <taxon>Spermatophyta</taxon>
        <taxon>Magnoliopsida</taxon>
        <taxon>eudicotyledons</taxon>
        <taxon>Gunneridae</taxon>
        <taxon>Pentapetalae</taxon>
        <taxon>rosids</taxon>
        <taxon>malvids</taxon>
        <taxon>Malvales</taxon>
        <taxon>Malvaceae</taxon>
        <taxon>Grewioideae</taxon>
        <taxon>Apeibeae</taxon>
        <taxon>Corchorus</taxon>
    </lineage>
</organism>
<keyword evidence="3" id="KW-1185">Reference proteome</keyword>
<reference evidence="3" key="1">
    <citation type="submission" date="2013-09" db="EMBL/GenBank/DDBJ databases">
        <title>Corchorus olitorius genome sequencing.</title>
        <authorList>
            <person name="Alam M."/>
            <person name="Haque M.S."/>
            <person name="Islam M.S."/>
            <person name="Emdad E.M."/>
            <person name="Islam M.M."/>
            <person name="Ahmed B."/>
            <person name="Halim A."/>
            <person name="Hossen Q.M.M."/>
            <person name="Hossain M.Z."/>
            <person name="Ahmed R."/>
            <person name="Khan M.M."/>
            <person name="Islam R."/>
            <person name="Rashid M.M."/>
            <person name="Khan S.A."/>
            <person name="Rahman M.S."/>
            <person name="Alam M."/>
            <person name="Yahiya A.S."/>
            <person name="Khan M.S."/>
            <person name="Azam M.S."/>
            <person name="Haque T."/>
            <person name="Lashkar M.Z.H."/>
            <person name="Akhand A.I."/>
            <person name="Morshed G."/>
            <person name="Roy S."/>
            <person name="Uddin K.S."/>
            <person name="Rabeya T."/>
            <person name="Hossain A.S."/>
            <person name="Chowdhury A."/>
            <person name="Snigdha A.R."/>
            <person name="Mortoza M.S."/>
            <person name="Matin S.A."/>
            <person name="Hoque S.M.E."/>
            <person name="Islam M.K."/>
            <person name="Roy D.K."/>
            <person name="Haider R."/>
            <person name="Moosa M.M."/>
            <person name="Elias S.M."/>
            <person name="Hasan A.M."/>
            <person name="Jahan S."/>
            <person name="Shafiuddin M."/>
            <person name="Mahmood N."/>
            <person name="Shommy N.S."/>
        </authorList>
    </citation>
    <scope>NUCLEOTIDE SEQUENCE [LARGE SCALE GENOMIC DNA]</scope>
    <source>
        <strain evidence="3">cv. O-4</strain>
    </source>
</reference>
<dbReference type="PANTHER" id="PTHR34061">
    <property type="entry name" value="PROTEIN, PUTATIVE-RELATED"/>
    <property type="match status" value="1"/>
</dbReference>
<evidence type="ECO:0000313" key="2">
    <source>
        <dbReference type="EMBL" id="OMP02878.1"/>
    </source>
</evidence>
<feature type="compositionally biased region" description="Acidic residues" evidence="1">
    <location>
        <begin position="48"/>
        <end position="57"/>
    </location>
</feature>
<proteinExistence type="predicted"/>
<dbReference type="Proteomes" id="UP000187203">
    <property type="component" value="Unassembled WGS sequence"/>
</dbReference>
<protein>
    <submittedName>
        <fullName evidence="2">Uncharacterized protein</fullName>
    </submittedName>
</protein>
<dbReference type="AlphaFoldDB" id="A0A1R3K7B2"/>
<feature type="compositionally biased region" description="Basic and acidic residues" evidence="1">
    <location>
        <begin position="58"/>
        <end position="67"/>
    </location>
</feature>
<accession>A0A1R3K7B2</accession>
<evidence type="ECO:0000256" key="1">
    <source>
        <dbReference type="SAM" id="MobiDB-lite"/>
    </source>
</evidence>
<dbReference type="EMBL" id="AWUE01014577">
    <property type="protein sequence ID" value="OMP02878.1"/>
    <property type="molecule type" value="Genomic_DNA"/>
</dbReference>